<dbReference type="RefSeq" id="WP_035998299.1">
    <property type="nucleotide sequence ID" value="NZ_CP012747.1"/>
</dbReference>
<reference evidence="2 3" key="1">
    <citation type="journal article" date="2014" name="Genome Announc.">
        <title>Draft Genome Sequence of the Haloacid-Degrading Burkholderia caribensis Strain MBA4.</title>
        <authorList>
            <person name="Pan Y."/>
            <person name="Kong K.F."/>
            <person name="Tsang J.S."/>
        </authorList>
    </citation>
    <scope>NUCLEOTIDE SEQUENCE [LARGE SCALE GENOMIC DNA]</scope>
    <source>
        <strain evidence="2 3">MBA4</strain>
    </source>
</reference>
<comment type="similarity">
    <text evidence="1">Belongs to the short-chain dehydrogenases/reductases (SDR) family.</text>
</comment>
<dbReference type="PROSITE" id="PS00061">
    <property type="entry name" value="ADH_SHORT"/>
    <property type="match status" value="1"/>
</dbReference>
<evidence type="ECO:0000313" key="2">
    <source>
        <dbReference type="EMBL" id="ALL68392.1"/>
    </source>
</evidence>
<evidence type="ECO:0000256" key="1">
    <source>
        <dbReference type="ARBA" id="ARBA00006484"/>
    </source>
</evidence>
<dbReference type="KEGG" id="bcai:K788_0000546"/>
<dbReference type="InterPro" id="IPR036291">
    <property type="entry name" value="NAD(P)-bd_dom_sf"/>
</dbReference>
<dbReference type="SUPFAM" id="SSF51735">
    <property type="entry name" value="NAD(P)-binding Rossmann-fold domains"/>
    <property type="match status" value="1"/>
</dbReference>
<dbReference type="Pfam" id="PF13561">
    <property type="entry name" value="adh_short_C2"/>
    <property type="match status" value="1"/>
</dbReference>
<dbReference type="Gene3D" id="3.40.50.720">
    <property type="entry name" value="NAD(P)-binding Rossmann-like Domain"/>
    <property type="match status" value="1"/>
</dbReference>
<dbReference type="CDD" id="cd05233">
    <property type="entry name" value="SDR_c"/>
    <property type="match status" value="1"/>
</dbReference>
<accession>A0A0P0RI40</accession>
<dbReference type="EMBL" id="CP012747">
    <property type="protein sequence ID" value="ALL68392.1"/>
    <property type="molecule type" value="Genomic_DNA"/>
</dbReference>
<dbReference type="PRINTS" id="PR00081">
    <property type="entry name" value="GDHRDH"/>
</dbReference>
<proteinExistence type="inferred from homology"/>
<gene>
    <name evidence="2" type="ORF">K788_0000546</name>
</gene>
<protein>
    <submittedName>
        <fullName evidence="2">3-oxoacyl-[acyl-carrier protein] reductase</fullName>
    </submittedName>
</protein>
<dbReference type="AlphaFoldDB" id="A0A0P0RI40"/>
<dbReference type="InterPro" id="IPR020904">
    <property type="entry name" value="Sc_DH/Rdtase_CS"/>
</dbReference>
<organism evidence="2 3">
    <name type="scientific">Paraburkholderia caribensis MBA4</name>
    <dbReference type="NCBI Taxonomy" id="1323664"/>
    <lineage>
        <taxon>Bacteria</taxon>
        <taxon>Pseudomonadati</taxon>
        <taxon>Pseudomonadota</taxon>
        <taxon>Betaproteobacteria</taxon>
        <taxon>Burkholderiales</taxon>
        <taxon>Burkholderiaceae</taxon>
        <taxon>Paraburkholderia</taxon>
    </lineage>
</organism>
<dbReference type="GO" id="GO:0032787">
    <property type="term" value="P:monocarboxylic acid metabolic process"/>
    <property type="evidence" value="ECO:0007669"/>
    <property type="project" value="UniProtKB-ARBA"/>
</dbReference>
<name>A0A0P0RI40_9BURK</name>
<dbReference type="PANTHER" id="PTHR42879:SF2">
    <property type="entry name" value="3-OXOACYL-[ACYL-CARRIER-PROTEIN] REDUCTASE FABG"/>
    <property type="match status" value="1"/>
</dbReference>
<dbReference type="PANTHER" id="PTHR42879">
    <property type="entry name" value="3-OXOACYL-(ACYL-CARRIER-PROTEIN) REDUCTASE"/>
    <property type="match status" value="1"/>
</dbReference>
<evidence type="ECO:0000313" key="3">
    <source>
        <dbReference type="Proteomes" id="UP000019146"/>
    </source>
</evidence>
<dbReference type="Proteomes" id="UP000019146">
    <property type="component" value="Chromosome 2"/>
</dbReference>
<dbReference type="FunFam" id="3.40.50.720:FF:000084">
    <property type="entry name" value="Short-chain dehydrogenase reductase"/>
    <property type="match status" value="1"/>
</dbReference>
<sequence>MSKVALVTGATRGIGAAIASRLAADGYDVVGIARHAKASFPGKFYECDLDDTNNSQKVLAEICREHEVSVVVNNVGAVKVQNAGDITVEALSQQWRVNVEGSVLAIQAALPTMKAQGFGRVINISSGAFLGKAGRTGYSASKAALIGLTRTLAIELGPLGITVNCVAPGQIATETWAANNDPESPKTKAMIETIPRRRLGKVEDVAGAVGYFASPAAEYVTGQTLFVCGGLTVGKSQA</sequence>
<dbReference type="InterPro" id="IPR050259">
    <property type="entry name" value="SDR"/>
</dbReference>
<dbReference type="InterPro" id="IPR002347">
    <property type="entry name" value="SDR_fam"/>
</dbReference>
<dbReference type="GeneID" id="69972109"/>
<dbReference type="PRINTS" id="PR00080">
    <property type="entry name" value="SDRFAMILY"/>
</dbReference>